<evidence type="ECO:0000259" key="17">
    <source>
        <dbReference type="PROSITE" id="PS50280"/>
    </source>
</evidence>
<dbReference type="PROSITE" id="PS50868">
    <property type="entry name" value="POST_SET"/>
    <property type="match status" value="1"/>
</dbReference>
<evidence type="ECO:0000256" key="7">
    <source>
        <dbReference type="ARBA" id="ARBA00022884"/>
    </source>
</evidence>
<sequence>MNGMDHRHHSNHHNHNGPVPTKPKNYKLLVDPCLVKGGPKLYRYDGIVPGDKSYPPVTSTRDPRSHLTRIWTRLEILELPVPRFKIDENYVGDPPSIEVTIFHLNDNIDKQFLKDIVQKFGVIEEPIIYYHPVTNKHLGIGRVVFEDVESAKQCVEKLNNTSVMGKVLDVFLDAFGKKCKEKFEELTLEKKTSLPVQEEAKECKKSTDNKKASYDSGNDNVNDRLYKSKGKGSKHHKDEYSDEYSRSSKKDRDRDWHDRERDKYGSSTRGYRIPTPAGSDLGYGTTSSEFSASYGSTESTPLSYDYHAAPIAPASTSFPFAAPPPYHHPHLAPPAAPWPVSHPSWPAADQWDGSTTSQQSWSGSDSKRKEKDRDRDRDRDRTKNRDRDKERDRDRDKERDRERDRRKHHRSKKDRDRDKEREEVRRDKDKLLEEEKQLDLDTRIALLLKDKGTGGMAPPFLALGGDSDEESSSPSKQPEVLEEIVIPKPTVRLSASLDSDDDRSSISLSDMAINPMAPSSKFQPKEEEEPLSTPPSPFLSMDIYLECHRFALEQAVMVNQKEALETSALLKKVQEMNNLGSDISSSEDELLAGEMNYSPIERRDFKTIPKPEKDEDRMSMSSVSSTEGVGIEETKPDPPPQPSQQPPLPPGPPTPGTPAGAYPNYPFPAAGYTGPGPNYGYPSGSNGPSQLTYTPDWRAFPYGPSPHPSPYPYGPQFYPTLHPTMGSGPYPYPSMAIPPLISAGKVDDKDNPHAQLINTVIGEMTRELKDILKKDFTKKMIEMTAYKTFETWWENESSKFSQTKDKEEIEKPSLTRDNINALLEQSNDIYGGFDNSEISVGLGFRASLPKMPSFRRKKIPSPVPLEDEESKNLSDQEEIVRDDEGSETDYSRTGEDSQRVRKISSSSSSSTSGFSSDDENSSSDESSSDESDREVKQINRSDTLPKKDEILVDTKTELPAFELLDDGILGRNKTPTLVQTDTDSQDACLSDEKTRLLSPKLFANSTPKNNFDNIYDSDSDDHSETERILLERRRKNDEWMEQIEKERQERDQAERDKRLVQQEEDKKRREHEEQRKEDDRRKKQEKERERQEKREKEKARKEAEKIKKAKEKEERERRKAEKAKAMLESPPRIPEYMGEIDDDDEETKSAIEEIEEKTLEELEAERDALLRQVRNPEPPDEDMELDQIKMKDRALNGMTDFKRRLSTGSGQNSSCSQVALDHSYCLSLPEEKEINDRLTDIPVPDALAHDHGYTHKADPEAVPVPVPVPVSVPVPVESPPQPKKEKEKPPKPPKQKKQKKLQEIQNISYTDKDVSKNGEYNPHEHITHKVRDQMSEFGVLYEFLTKGLDKEDSDCLKRSYEELLSDDAMGYWLNDTHWVDHCVTDLYSSPPKRRKRDVRGHASGSARTEGYYKMSAHEKSRYKYHHAKSHAIQTEATVSQANKQQGLSREARSNQRRLLTAFGGDTDSDLLKFNQLKFRKKQLKFAKSAIHDWGLFAMEPIAADEMVIEYVGHTVRHSLADLREAKYESIGIGSSYLFRIDVENVIDATKCGNLARFINHSCNPNCYAKVITIESRKKIVIYSKQPIAVNEEITYDYKFPIEENKITCLCGAQGCRGTLN</sequence>
<feature type="compositionally biased region" description="Pro residues" evidence="15">
    <location>
        <begin position="1272"/>
        <end position="1281"/>
    </location>
</feature>
<dbReference type="InterPro" id="IPR012677">
    <property type="entry name" value="Nucleotide-bd_a/b_plait_sf"/>
</dbReference>
<evidence type="ECO:0000256" key="15">
    <source>
        <dbReference type="SAM" id="MobiDB-lite"/>
    </source>
</evidence>
<dbReference type="InterPro" id="IPR003616">
    <property type="entry name" value="Post-SET_dom"/>
</dbReference>
<evidence type="ECO:0000313" key="20">
    <source>
        <dbReference type="Proteomes" id="UP001152799"/>
    </source>
</evidence>
<dbReference type="Pfam" id="PF00856">
    <property type="entry name" value="SET"/>
    <property type="match status" value="1"/>
</dbReference>
<gene>
    <name evidence="19" type="ORF">CEUTPL_LOCUS12594</name>
</gene>
<organism evidence="19 20">
    <name type="scientific">Ceutorhynchus assimilis</name>
    <name type="common">cabbage seed weevil</name>
    <dbReference type="NCBI Taxonomy" id="467358"/>
    <lineage>
        <taxon>Eukaryota</taxon>
        <taxon>Metazoa</taxon>
        <taxon>Ecdysozoa</taxon>
        <taxon>Arthropoda</taxon>
        <taxon>Hexapoda</taxon>
        <taxon>Insecta</taxon>
        <taxon>Pterygota</taxon>
        <taxon>Neoptera</taxon>
        <taxon>Endopterygota</taxon>
        <taxon>Coleoptera</taxon>
        <taxon>Polyphaga</taxon>
        <taxon>Cucujiformia</taxon>
        <taxon>Curculionidae</taxon>
        <taxon>Ceutorhynchinae</taxon>
        <taxon>Ceutorhynchus</taxon>
    </lineage>
</organism>
<feature type="compositionally biased region" description="Acidic residues" evidence="15">
    <location>
        <begin position="916"/>
        <end position="932"/>
    </location>
</feature>
<evidence type="ECO:0000256" key="3">
    <source>
        <dbReference type="ARBA" id="ARBA00022603"/>
    </source>
</evidence>
<dbReference type="GO" id="GO:0032259">
    <property type="term" value="P:methylation"/>
    <property type="evidence" value="ECO:0007669"/>
    <property type="project" value="UniProtKB-KW"/>
</dbReference>
<comment type="catalytic activity">
    <reaction evidence="12">
        <text>N(6)-methyl-L-lysyl(4)-[histone H3] + S-adenosyl-L-methionine = N(6),N(6)-dimethyl-L-lysyl(4)-[histone H3] + S-adenosyl-L-homocysteine + H(+)</text>
        <dbReference type="Rhea" id="RHEA:60268"/>
        <dbReference type="Rhea" id="RHEA-COMP:15540"/>
        <dbReference type="Rhea" id="RHEA-COMP:15543"/>
        <dbReference type="ChEBI" id="CHEBI:15378"/>
        <dbReference type="ChEBI" id="CHEBI:57856"/>
        <dbReference type="ChEBI" id="CHEBI:59789"/>
        <dbReference type="ChEBI" id="CHEBI:61929"/>
        <dbReference type="ChEBI" id="CHEBI:61976"/>
    </reaction>
</comment>
<evidence type="ECO:0000256" key="11">
    <source>
        <dbReference type="ARBA" id="ARBA00047571"/>
    </source>
</evidence>
<dbReference type="Gene3D" id="3.30.70.330">
    <property type="match status" value="1"/>
</dbReference>
<feature type="compositionally biased region" description="Polar residues" evidence="15">
    <location>
        <begin position="284"/>
        <end position="302"/>
    </location>
</feature>
<dbReference type="EMBL" id="OU892284">
    <property type="protein sequence ID" value="CAG9772173.1"/>
    <property type="molecule type" value="Genomic_DNA"/>
</dbReference>
<feature type="compositionally biased region" description="Basic and acidic residues" evidence="15">
    <location>
        <begin position="236"/>
        <end position="264"/>
    </location>
</feature>
<evidence type="ECO:0000256" key="1">
    <source>
        <dbReference type="ARBA" id="ARBA00004123"/>
    </source>
</evidence>
<evidence type="ECO:0000256" key="14">
    <source>
        <dbReference type="PROSITE-ProRule" id="PRU00176"/>
    </source>
</evidence>
<dbReference type="InterPro" id="IPR024657">
    <property type="entry name" value="COMPASS_Set1_N-SET"/>
</dbReference>
<keyword evidence="8" id="KW-0805">Transcription regulation</keyword>
<protein>
    <recommendedName>
        <fullName evidence="2">[histone H3]-lysine(4) N-trimethyltransferase</fullName>
        <ecNumber evidence="2">2.1.1.354</ecNumber>
    </recommendedName>
</protein>
<dbReference type="PANTHER" id="PTHR45814:SF2">
    <property type="entry name" value="HISTONE-LYSINE N-METHYLTRANSFERASE SETD1"/>
    <property type="match status" value="1"/>
</dbReference>
<evidence type="ECO:0000256" key="4">
    <source>
        <dbReference type="ARBA" id="ARBA00022679"/>
    </source>
</evidence>
<feature type="compositionally biased region" description="Basic and acidic residues" evidence="15">
    <location>
        <begin position="870"/>
        <end position="899"/>
    </location>
</feature>
<dbReference type="Pfam" id="PF11764">
    <property type="entry name" value="N-SET"/>
    <property type="match status" value="1"/>
</dbReference>
<feature type="compositionally biased region" description="Pro residues" evidence="15">
    <location>
        <begin position="637"/>
        <end position="656"/>
    </location>
</feature>
<keyword evidence="6" id="KW-0156">Chromatin regulator</keyword>
<evidence type="ECO:0000256" key="10">
    <source>
        <dbReference type="ARBA" id="ARBA00023242"/>
    </source>
</evidence>
<dbReference type="GO" id="GO:0048188">
    <property type="term" value="C:Set1C/COMPASS complex"/>
    <property type="evidence" value="ECO:0007669"/>
    <property type="project" value="InterPro"/>
</dbReference>
<keyword evidence="20" id="KW-1185">Reference proteome</keyword>
<feature type="domain" description="SET" evidence="17">
    <location>
        <begin position="1481"/>
        <end position="1598"/>
    </location>
</feature>
<dbReference type="PANTHER" id="PTHR45814">
    <property type="entry name" value="HISTONE-LYSINE N-METHYLTRANSFERASE SETD1"/>
    <property type="match status" value="1"/>
</dbReference>
<dbReference type="PROSITE" id="PS50102">
    <property type="entry name" value="RRM"/>
    <property type="match status" value="1"/>
</dbReference>
<feature type="region of interest" description="Disordered" evidence="15">
    <location>
        <begin position="1"/>
        <end position="23"/>
    </location>
</feature>
<dbReference type="InterPro" id="IPR037841">
    <property type="entry name" value="SET_SETD1A/B"/>
</dbReference>
<evidence type="ECO:0000256" key="8">
    <source>
        <dbReference type="ARBA" id="ARBA00023015"/>
    </source>
</evidence>
<feature type="compositionally biased region" description="Low complexity" evidence="15">
    <location>
        <begin position="904"/>
        <end position="915"/>
    </location>
</feature>
<comment type="catalytic activity">
    <reaction evidence="13">
        <text>N(6),N(6)-dimethyl-L-lysyl(4)-[histone H3] + S-adenosyl-L-methionine = N(6),N(6),N(6)-trimethyl-L-lysyl(4)-[histone H3] + S-adenosyl-L-homocysteine + H(+)</text>
        <dbReference type="Rhea" id="RHEA:60272"/>
        <dbReference type="Rhea" id="RHEA-COMP:15537"/>
        <dbReference type="Rhea" id="RHEA-COMP:15540"/>
        <dbReference type="ChEBI" id="CHEBI:15378"/>
        <dbReference type="ChEBI" id="CHEBI:57856"/>
        <dbReference type="ChEBI" id="CHEBI:59789"/>
        <dbReference type="ChEBI" id="CHEBI:61961"/>
        <dbReference type="ChEBI" id="CHEBI:61976"/>
    </reaction>
</comment>
<dbReference type="InterPro" id="IPR001214">
    <property type="entry name" value="SET_dom"/>
</dbReference>
<dbReference type="InterPro" id="IPR000504">
    <property type="entry name" value="RRM_dom"/>
</dbReference>
<dbReference type="GO" id="GO:0003723">
    <property type="term" value="F:RNA binding"/>
    <property type="evidence" value="ECO:0007669"/>
    <property type="project" value="UniProtKB-UniRule"/>
</dbReference>
<reference evidence="19" key="1">
    <citation type="submission" date="2022-01" db="EMBL/GenBank/DDBJ databases">
        <authorList>
            <person name="King R."/>
        </authorList>
    </citation>
    <scope>NUCLEOTIDE SEQUENCE</scope>
</reference>
<keyword evidence="5" id="KW-0949">S-adenosyl-L-methionine</keyword>
<dbReference type="FunFam" id="2.170.270.10:FF:000010">
    <property type="entry name" value="Histone-lysine N-methyltransferase"/>
    <property type="match status" value="1"/>
</dbReference>
<keyword evidence="4" id="KW-0808">Transferase</keyword>
<feature type="compositionally biased region" description="Basic residues" evidence="15">
    <location>
        <begin position="1"/>
        <end position="15"/>
    </location>
</feature>
<feature type="compositionally biased region" description="Basic and acidic residues" evidence="15">
    <location>
        <begin position="933"/>
        <end position="948"/>
    </location>
</feature>
<feature type="domain" description="RRM" evidence="16">
    <location>
        <begin position="97"/>
        <end position="170"/>
    </location>
</feature>
<proteinExistence type="predicted"/>
<keyword evidence="7 14" id="KW-0694">RNA-binding</keyword>
<evidence type="ECO:0000256" key="5">
    <source>
        <dbReference type="ARBA" id="ARBA00022691"/>
    </source>
</evidence>
<dbReference type="InterPro" id="IPR044570">
    <property type="entry name" value="Set1-like"/>
</dbReference>
<dbReference type="EC" id="2.1.1.354" evidence="2"/>
<feature type="region of interest" description="Disordered" evidence="15">
    <location>
        <begin position="854"/>
        <end position="948"/>
    </location>
</feature>
<dbReference type="OrthoDB" id="308383at2759"/>
<comment type="subcellular location">
    <subcellularLocation>
        <location evidence="1">Nucleus</location>
    </subcellularLocation>
</comment>
<feature type="compositionally biased region" description="Low complexity" evidence="15">
    <location>
        <begin position="308"/>
        <end position="320"/>
    </location>
</feature>
<dbReference type="PROSITE" id="PS50280">
    <property type="entry name" value="SET"/>
    <property type="match status" value="1"/>
</dbReference>
<feature type="compositionally biased region" description="Polar residues" evidence="15">
    <location>
        <begin position="1003"/>
        <end position="1012"/>
    </location>
</feature>
<dbReference type="SUPFAM" id="SSF82199">
    <property type="entry name" value="SET domain"/>
    <property type="match status" value="1"/>
</dbReference>
<feature type="compositionally biased region" description="Basic and acidic residues" evidence="15">
    <location>
        <begin position="197"/>
        <end position="213"/>
    </location>
</feature>
<dbReference type="Pfam" id="PF00076">
    <property type="entry name" value="RRM_1"/>
    <property type="match status" value="1"/>
</dbReference>
<feature type="region of interest" description="Disordered" evidence="15">
    <location>
        <begin position="602"/>
        <end position="668"/>
    </location>
</feature>
<dbReference type="Proteomes" id="UP001152799">
    <property type="component" value="Chromosome 8"/>
</dbReference>
<evidence type="ECO:0000256" key="13">
    <source>
        <dbReference type="ARBA" id="ARBA00049129"/>
    </source>
</evidence>
<keyword evidence="10" id="KW-0539">Nucleus</keyword>
<evidence type="ECO:0000256" key="12">
    <source>
        <dbReference type="ARBA" id="ARBA00047583"/>
    </source>
</evidence>
<dbReference type="SMART" id="SM00317">
    <property type="entry name" value="SET"/>
    <property type="match status" value="1"/>
</dbReference>
<dbReference type="CDD" id="cd12304">
    <property type="entry name" value="RRM_Set1"/>
    <property type="match status" value="1"/>
</dbReference>
<name>A0A9N9MV71_9CUCU</name>
<dbReference type="CDD" id="cd19169">
    <property type="entry name" value="SET_SETD1"/>
    <property type="match status" value="1"/>
</dbReference>
<dbReference type="GO" id="GO:0140999">
    <property type="term" value="F:histone H3K4 trimethyltransferase activity"/>
    <property type="evidence" value="ECO:0007669"/>
    <property type="project" value="UniProtKB-EC"/>
</dbReference>
<feature type="compositionally biased region" description="Basic and acidic residues" evidence="15">
    <location>
        <begin position="365"/>
        <end position="403"/>
    </location>
</feature>
<feature type="compositionally biased region" description="Basic and acidic residues" evidence="15">
    <location>
        <begin position="1310"/>
        <end position="1321"/>
    </location>
</feature>
<accession>A0A9N9MV71</accession>
<evidence type="ECO:0000256" key="6">
    <source>
        <dbReference type="ARBA" id="ARBA00022853"/>
    </source>
</evidence>
<feature type="compositionally biased region" description="Pro residues" evidence="15">
    <location>
        <begin position="321"/>
        <end position="337"/>
    </location>
</feature>
<dbReference type="SMART" id="SM00360">
    <property type="entry name" value="RRM"/>
    <property type="match status" value="1"/>
</dbReference>
<dbReference type="SUPFAM" id="SSF54928">
    <property type="entry name" value="RNA-binding domain, RBD"/>
    <property type="match status" value="1"/>
</dbReference>
<feature type="region of interest" description="Disordered" evidence="15">
    <location>
        <begin position="966"/>
        <end position="1147"/>
    </location>
</feature>
<dbReference type="InterPro" id="IPR035979">
    <property type="entry name" value="RBD_domain_sf"/>
</dbReference>
<feature type="region of interest" description="Disordered" evidence="15">
    <location>
        <begin position="197"/>
        <end position="538"/>
    </location>
</feature>
<evidence type="ECO:0000313" key="19">
    <source>
        <dbReference type="EMBL" id="CAG9772173.1"/>
    </source>
</evidence>
<dbReference type="InterPro" id="IPR046341">
    <property type="entry name" value="SET_dom_sf"/>
</dbReference>
<feature type="compositionally biased region" description="Basic and acidic residues" evidence="15">
    <location>
        <begin position="1020"/>
        <end position="1125"/>
    </location>
</feature>
<keyword evidence="3" id="KW-0489">Methyltransferase</keyword>
<evidence type="ECO:0000259" key="16">
    <source>
        <dbReference type="PROSITE" id="PS50102"/>
    </source>
</evidence>
<feature type="domain" description="Post-SET" evidence="18">
    <location>
        <begin position="1604"/>
        <end position="1620"/>
    </location>
</feature>
<feature type="compositionally biased region" description="Polar residues" evidence="15">
    <location>
        <begin position="973"/>
        <end position="987"/>
    </location>
</feature>
<comment type="catalytic activity">
    <reaction evidence="11">
        <text>L-lysyl(4)-[histone H3] + 3 S-adenosyl-L-methionine = N(6),N(6),N(6)-trimethyl-L-lysyl(4)-[histone H3] + 3 S-adenosyl-L-homocysteine + 3 H(+)</text>
        <dbReference type="Rhea" id="RHEA:60260"/>
        <dbReference type="Rhea" id="RHEA-COMP:15537"/>
        <dbReference type="Rhea" id="RHEA-COMP:15547"/>
        <dbReference type="ChEBI" id="CHEBI:15378"/>
        <dbReference type="ChEBI" id="CHEBI:29969"/>
        <dbReference type="ChEBI" id="CHEBI:57856"/>
        <dbReference type="ChEBI" id="CHEBI:59789"/>
        <dbReference type="ChEBI" id="CHEBI:61961"/>
        <dbReference type="EC" id="2.1.1.354"/>
    </reaction>
</comment>
<feature type="compositionally biased region" description="Basic and acidic residues" evidence="15">
    <location>
        <begin position="602"/>
        <end position="618"/>
    </location>
</feature>
<dbReference type="SMART" id="SM00508">
    <property type="entry name" value="PostSET"/>
    <property type="match status" value="1"/>
</dbReference>
<evidence type="ECO:0000256" key="9">
    <source>
        <dbReference type="ARBA" id="ARBA00023163"/>
    </source>
</evidence>
<keyword evidence="9" id="KW-0804">Transcription</keyword>
<feature type="compositionally biased region" description="Basic and acidic residues" evidence="15">
    <location>
        <begin position="413"/>
        <end position="452"/>
    </location>
</feature>
<evidence type="ECO:0000256" key="2">
    <source>
        <dbReference type="ARBA" id="ARBA00012182"/>
    </source>
</evidence>
<dbReference type="Gene3D" id="2.170.270.10">
    <property type="entry name" value="SET domain"/>
    <property type="match status" value="1"/>
</dbReference>
<dbReference type="CDD" id="cd22265">
    <property type="entry name" value="UDM1_RNF168"/>
    <property type="match status" value="1"/>
</dbReference>
<feature type="region of interest" description="Disordered" evidence="15">
    <location>
        <begin position="1272"/>
        <end position="1321"/>
    </location>
</feature>
<evidence type="ECO:0000259" key="18">
    <source>
        <dbReference type="PROSITE" id="PS50868"/>
    </source>
</evidence>
<feature type="compositionally biased region" description="Low complexity" evidence="15">
    <location>
        <begin position="349"/>
        <end position="364"/>
    </location>
</feature>
<dbReference type="SMART" id="SM01291">
    <property type="entry name" value="N-SET"/>
    <property type="match status" value="1"/>
</dbReference>